<dbReference type="PANTHER" id="PTHR43328">
    <property type="entry name" value="ACETYLTRANSFERASE-RELATED"/>
    <property type="match status" value="1"/>
</dbReference>
<evidence type="ECO:0000259" key="1">
    <source>
        <dbReference type="PROSITE" id="PS51186"/>
    </source>
</evidence>
<dbReference type="Gene3D" id="3.40.630.30">
    <property type="match status" value="1"/>
</dbReference>
<dbReference type="CDD" id="cd04301">
    <property type="entry name" value="NAT_SF"/>
    <property type="match status" value="1"/>
</dbReference>
<dbReference type="Pfam" id="PF13302">
    <property type="entry name" value="Acetyltransf_3"/>
    <property type="match status" value="1"/>
</dbReference>
<feature type="domain" description="N-acetyltransferase" evidence="1">
    <location>
        <begin position="3"/>
        <end position="163"/>
    </location>
</feature>
<dbReference type="InterPro" id="IPR016181">
    <property type="entry name" value="Acyl_CoA_acyltransferase"/>
</dbReference>
<dbReference type="InterPro" id="IPR000182">
    <property type="entry name" value="GNAT_dom"/>
</dbReference>
<dbReference type="Proteomes" id="UP000754750">
    <property type="component" value="Unassembled WGS sequence"/>
</dbReference>
<protein>
    <submittedName>
        <fullName evidence="2">GNAT family N-acetyltransferase</fullName>
    </submittedName>
</protein>
<reference evidence="2" key="1">
    <citation type="submission" date="2019-04" db="EMBL/GenBank/DDBJ databases">
        <title>Evolution of Biomass-Degrading Anaerobic Consortia Revealed by Metagenomics.</title>
        <authorList>
            <person name="Peng X."/>
        </authorList>
    </citation>
    <scope>NUCLEOTIDE SEQUENCE</scope>
    <source>
        <strain evidence="2">SIG551</strain>
    </source>
</reference>
<dbReference type="SUPFAM" id="SSF55729">
    <property type="entry name" value="Acyl-CoA N-acyltransferases (Nat)"/>
    <property type="match status" value="1"/>
</dbReference>
<sequence>MQCTIRTWRPSDAADLAAAMNNPNILKNLRDGIPYPYTQADAEEYIRTMLGAEPGSQYAFAIEVDGRAVGSIGVFRQANIHFRTAELGYYVAEPYWGQGICTSAVRQACGYVFQNSDILRIFAEPFAHNAASCRVLEKAGFILEGTLRKNAFQNGEILDMKLYSLIK</sequence>
<gene>
    <name evidence="2" type="ORF">E7512_04525</name>
</gene>
<organism evidence="2 3">
    <name type="scientific">Faecalispora sporosphaeroides</name>
    <dbReference type="NCBI Taxonomy" id="1549"/>
    <lineage>
        <taxon>Bacteria</taxon>
        <taxon>Bacillati</taxon>
        <taxon>Bacillota</taxon>
        <taxon>Clostridia</taxon>
        <taxon>Eubacteriales</taxon>
        <taxon>Oscillospiraceae</taxon>
        <taxon>Faecalispora</taxon>
    </lineage>
</organism>
<evidence type="ECO:0000313" key="3">
    <source>
        <dbReference type="Proteomes" id="UP000754750"/>
    </source>
</evidence>
<dbReference type="PROSITE" id="PS51186">
    <property type="entry name" value="GNAT"/>
    <property type="match status" value="1"/>
</dbReference>
<accession>A0A928KQD8</accession>
<proteinExistence type="predicted"/>
<dbReference type="PANTHER" id="PTHR43328:SF1">
    <property type="entry name" value="N-ACETYLTRANSFERASE DOMAIN-CONTAINING PROTEIN"/>
    <property type="match status" value="1"/>
</dbReference>
<dbReference type="AlphaFoldDB" id="A0A928KQD8"/>
<dbReference type="RefSeq" id="WP_326840069.1">
    <property type="nucleotide sequence ID" value="NZ_SVNY01000002.1"/>
</dbReference>
<comment type="caution">
    <text evidence="2">The sequence shown here is derived from an EMBL/GenBank/DDBJ whole genome shotgun (WGS) entry which is preliminary data.</text>
</comment>
<name>A0A928KQD8_9FIRM</name>
<evidence type="ECO:0000313" key="2">
    <source>
        <dbReference type="EMBL" id="MBE6832837.1"/>
    </source>
</evidence>
<dbReference type="EMBL" id="SVNY01000002">
    <property type="protein sequence ID" value="MBE6832837.1"/>
    <property type="molecule type" value="Genomic_DNA"/>
</dbReference>
<dbReference type="GO" id="GO:0016747">
    <property type="term" value="F:acyltransferase activity, transferring groups other than amino-acyl groups"/>
    <property type="evidence" value="ECO:0007669"/>
    <property type="project" value="InterPro"/>
</dbReference>